<evidence type="ECO:0000313" key="2">
    <source>
        <dbReference type="Proteomes" id="UP000680866"/>
    </source>
</evidence>
<organism evidence="1 2">
    <name type="scientific">Polymorphospora rubra</name>
    <dbReference type="NCBI Taxonomy" id="338584"/>
    <lineage>
        <taxon>Bacteria</taxon>
        <taxon>Bacillati</taxon>
        <taxon>Actinomycetota</taxon>
        <taxon>Actinomycetes</taxon>
        <taxon>Micromonosporales</taxon>
        <taxon>Micromonosporaceae</taxon>
        <taxon>Polymorphospora</taxon>
    </lineage>
</organism>
<dbReference type="InterPro" id="IPR043504">
    <property type="entry name" value="Peptidase_S1_PA_chymotrypsin"/>
</dbReference>
<dbReference type="Gene3D" id="2.40.10.10">
    <property type="entry name" value="Trypsin-like serine proteases"/>
    <property type="match status" value="1"/>
</dbReference>
<dbReference type="AlphaFoldDB" id="A0A810N7V2"/>
<gene>
    <name evidence="1" type="ORF">Prubr_67030</name>
</gene>
<name>A0A810N7V2_9ACTN</name>
<dbReference type="KEGG" id="pry:Prubr_67030"/>
<protein>
    <submittedName>
        <fullName evidence="1">Uncharacterized protein</fullName>
    </submittedName>
</protein>
<dbReference type="Proteomes" id="UP000680866">
    <property type="component" value="Chromosome"/>
</dbReference>
<accession>A0A810N7V2</accession>
<evidence type="ECO:0000313" key="1">
    <source>
        <dbReference type="EMBL" id="BCJ69682.1"/>
    </source>
</evidence>
<reference evidence="1" key="1">
    <citation type="submission" date="2020-08" db="EMBL/GenBank/DDBJ databases">
        <title>Whole genome shotgun sequence of Polymorphospora rubra NBRC 101157.</title>
        <authorList>
            <person name="Komaki H."/>
            <person name="Tamura T."/>
        </authorList>
    </citation>
    <scope>NUCLEOTIDE SEQUENCE</scope>
    <source>
        <strain evidence="1">NBRC 101157</strain>
    </source>
</reference>
<proteinExistence type="predicted"/>
<keyword evidence="2" id="KW-1185">Reference proteome</keyword>
<dbReference type="EMBL" id="AP023359">
    <property type="protein sequence ID" value="BCJ69682.1"/>
    <property type="molecule type" value="Genomic_DNA"/>
</dbReference>
<sequence length="77" mass="8598">MTKGTPVLHFRAAEAVNYMENSMTGGYWLTNFDGEHGVVNGHNSFGYDHLPQYTYSPYYGLATSNFYNLAQNANPIA</sequence>